<dbReference type="InterPro" id="IPR012341">
    <property type="entry name" value="6hp_glycosidase-like_sf"/>
</dbReference>
<gene>
    <name evidence="3" type="ORF">BCY91_03810</name>
</gene>
<name>A0A419S7P3_9SPHI</name>
<dbReference type="PANTHER" id="PTHR33886:SF8">
    <property type="entry name" value="UNSATURATED RHAMNOGALACTURONAN HYDROLASE (EUROFUNG)"/>
    <property type="match status" value="1"/>
</dbReference>
<dbReference type="EMBL" id="MBTA01000012">
    <property type="protein sequence ID" value="RKD17269.1"/>
    <property type="molecule type" value="Genomic_DNA"/>
</dbReference>
<dbReference type="Gene3D" id="1.50.10.10">
    <property type="match status" value="1"/>
</dbReference>
<dbReference type="Pfam" id="PF16153">
    <property type="entry name" value="DUF4861"/>
    <property type="match status" value="1"/>
</dbReference>
<dbReference type="SUPFAM" id="SSF48208">
    <property type="entry name" value="Six-hairpin glycosidases"/>
    <property type="match status" value="1"/>
</dbReference>
<keyword evidence="2" id="KW-0732">Signal</keyword>
<reference evidence="3 4" key="1">
    <citation type="submission" date="2016-07" db="EMBL/GenBank/DDBJ databases">
        <title>Genome of Pelobium manganitolerans.</title>
        <authorList>
            <person name="Wu S."/>
            <person name="Wang G."/>
        </authorList>
    </citation>
    <scope>NUCLEOTIDE SEQUENCE [LARGE SCALE GENOMIC DNA]</scope>
    <source>
        <strain evidence="3 4">YS-25</strain>
    </source>
</reference>
<keyword evidence="1" id="KW-0378">Hydrolase</keyword>
<dbReference type="Proteomes" id="UP000283433">
    <property type="component" value="Unassembled WGS sequence"/>
</dbReference>
<evidence type="ECO:0000313" key="3">
    <source>
        <dbReference type="EMBL" id="RKD17269.1"/>
    </source>
</evidence>
<dbReference type="AlphaFoldDB" id="A0A419S7P3"/>
<dbReference type="GO" id="GO:0016787">
    <property type="term" value="F:hydrolase activity"/>
    <property type="evidence" value="ECO:0007669"/>
    <property type="project" value="UniProtKB-KW"/>
</dbReference>
<evidence type="ECO:0008006" key="5">
    <source>
        <dbReference type="Google" id="ProtNLM"/>
    </source>
</evidence>
<feature type="signal peptide" evidence="2">
    <location>
        <begin position="1"/>
        <end position="36"/>
    </location>
</feature>
<evidence type="ECO:0000256" key="1">
    <source>
        <dbReference type="ARBA" id="ARBA00022801"/>
    </source>
</evidence>
<evidence type="ECO:0000313" key="4">
    <source>
        <dbReference type="Proteomes" id="UP000283433"/>
    </source>
</evidence>
<proteinExistence type="predicted"/>
<keyword evidence="4" id="KW-1185">Reference proteome</keyword>
<dbReference type="Pfam" id="PF07470">
    <property type="entry name" value="Glyco_hydro_88"/>
    <property type="match status" value="1"/>
</dbReference>
<dbReference type="InterPro" id="IPR032342">
    <property type="entry name" value="DUF4861"/>
</dbReference>
<dbReference type="InterPro" id="IPR008928">
    <property type="entry name" value="6-hairpin_glycosidase_sf"/>
</dbReference>
<comment type="caution">
    <text evidence="3">The sequence shown here is derived from an EMBL/GenBank/DDBJ whole genome shotgun (WGS) entry which is preliminary data.</text>
</comment>
<dbReference type="InterPro" id="IPR010905">
    <property type="entry name" value="Glyco_hydro_88"/>
</dbReference>
<sequence>MAEIIILKSIIVKRTINFFKLSALLLFVSIYGAASAQSNLQPDSIIHIMKKTADWQWRDLAENGWKTPKTDWTNGAMYAGMMAWGKIANDPTYYHKLIEVGKDNKWGLGPERFFADDYCVGQTYSQLYEIYQNPKFIAKFKDRADTIVTLPHTESLLWVNEIYNREWAWCDALFMGPPALGYLSEATGDMKYLNTASKLWWKSSEYLYDKDEHLFYRDSRYFDKKEKNGTKVFWSRGNGWVMGGLVRILEVMPQNHPDRKRFETQFKKMSRKIASLQQPDGSWHASLLDPASFPVKETSGTGFFAYALAWGVNHGLLNYNDYKKVIADSWTALVTSVHPNGKLGYVQAQGRDPQNVTYDETDVYGVGAFLLAGSEIYRMQLKQENGLLVTVKNPLDITRKAQTVEVSWDAIQKANKKIKEKEVIVIDPMTGKQIPSQLIYNGQKKPQTLIFQANIKEGTELYFLVKAGERQAYESKVFGRQVPERFDDFAWENDKVVFRLYGAALDKEPSGQAKGLDVWAKNTPKLVINDWYKLNDYHTNHGEGMDNYSVGFTLGGGSSAPYADGKMIFPGNYTSYKIIENGPVRLVFDLIYDAWDVNGQQVTETKRVTLDAGSNMNYVTDTYNFKGTSLPLAIGVTKHNNDGSIKIDHMHNYVSYWDKADNKKVDNGMIGVAVVFPASENVKLSDEANHLLGLKTLNNSGSVSYYQGSAWNRSGDFAHEMDWLYYVENFAKAVASPVQVAY</sequence>
<organism evidence="3 4">
    <name type="scientific">Pelobium manganitolerans</name>
    <dbReference type="NCBI Taxonomy" id="1842495"/>
    <lineage>
        <taxon>Bacteria</taxon>
        <taxon>Pseudomonadati</taxon>
        <taxon>Bacteroidota</taxon>
        <taxon>Sphingobacteriia</taxon>
        <taxon>Sphingobacteriales</taxon>
        <taxon>Sphingobacteriaceae</taxon>
        <taxon>Pelobium</taxon>
    </lineage>
</organism>
<accession>A0A419S7P3</accession>
<evidence type="ECO:0000256" key="2">
    <source>
        <dbReference type="SAM" id="SignalP"/>
    </source>
</evidence>
<dbReference type="GO" id="GO:0005975">
    <property type="term" value="P:carbohydrate metabolic process"/>
    <property type="evidence" value="ECO:0007669"/>
    <property type="project" value="InterPro"/>
</dbReference>
<feature type="chain" id="PRO_5019264087" description="Rhamnogalacturonyl hydrolase YesR" evidence="2">
    <location>
        <begin position="37"/>
        <end position="742"/>
    </location>
</feature>
<dbReference type="InterPro" id="IPR052043">
    <property type="entry name" value="PolySaccharide_Degr_Enz"/>
</dbReference>
<protein>
    <recommendedName>
        <fullName evidence="5">Rhamnogalacturonyl hydrolase YesR</fullName>
    </recommendedName>
</protein>
<dbReference type="PANTHER" id="PTHR33886">
    <property type="entry name" value="UNSATURATED RHAMNOGALACTURONAN HYDROLASE (EUROFUNG)"/>
    <property type="match status" value="1"/>
</dbReference>